<evidence type="ECO:0000313" key="1">
    <source>
        <dbReference type="EMBL" id="CAJ61607.1"/>
    </source>
</evidence>
<dbReference type="Gene3D" id="1.10.287.1060">
    <property type="entry name" value="ESAT-6-like"/>
    <property type="match status" value="1"/>
</dbReference>
<dbReference type="HOGENOM" id="CLU_2329616_0_0_11"/>
<sequence length="98" mass="10838">MATYQFSPNGALDTADELTFVTKKLEESLADLMSKVQLFIQANAGSAPENYTLAQQQWNKGQQDMELSLAVGRQKLEEIHNQYVLGDRKGASVFGSLL</sequence>
<dbReference type="InterPro" id="IPR036689">
    <property type="entry name" value="ESAT-6-like_sf"/>
</dbReference>
<accession>Q0RLJ7</accession>
<proteinExistence type="predicted"/>
<evidence type="ECO:0008006" key="3">
    <source>
        <dbReference type="Google" id="ProtNLM"/>
    </source>
</evidence>
<organism evidence="1 2">
    <name type="scientific">Frankia alni (strain DSM 45986 / CECT 9034 / ACN14a)</name>
    <dbReference type="NCBI Taxonomy" id="326424"/>
    <lineage>
        <taxon>Bacteria</taxon>
        <taxon>Bacillati</taxon>
        <taxon>Actinomycetota</taxon>
        <taxon>Actinomycetes</taxon>
        <taxon>Frankiales</taxon>
        <taxon>Frankiaceae</taxon>
        <taxon>Frankia</taxon>
    </lineage>
</organism>
<dbReference type="EMBL" id="CT573213">
    <property type="protein sequence ID" value="CAJ61607.1"/>
    <property type="molecule type" value="Genomic_DNA"/>
</dbReference>
<dbReference type="SUPFAM" id="SSF140453">
    <property type="entry name" value="EsxAB dimer-like"/>
    <property type="match status" value="1"/>
</dbReference>
<evidence type="ECO:0000313" key="2">
    <source>
        <dbReference type="Proteomes" id="UP000000657"/>
    </source>
</evidence>
<dbReference type="OrthoDB" id="3785978at2"/>
<dbReference type="STRING" id="326424.FRAAL2963"/>
<reference evidence="1 2" key="1">
    <citation type="journal article" date="2007" name="Genome Res.">
        <title>Genome characteristics of facultatively symbiotic Frankia sp. strains reflect host range and host plant biogeography.</title>
        <authorList>
            <person name="Normand P."/>
            <person name="Lapierre P."/>
            <person name="Tisa L.S."/>
            <person name="Gogarten J.P."/>
            <person name="Alloisio N."/>
            <person name="Bagnarol E."/>
            <person name="Bassi C.A."/>
            <person name="Berry A.M."/>
            <person name="Bickhart D.M."/>
            <person name="Choisne N."/>
            <person name="Couloux A."/>
            <person name="Cournoyer B."/>
            <person name="Cruveiller S."/>
            <person name="Daubin V."/>
            <person name="Demange N."/>
            <person name="Francino M.P."/>
            <person name="Goltsman E."/>
            <person name="Huang Y."/>
            <person name="Kopp O.R."/>
            <person name="Labarre L."/>
            <person name="Lapidus A."/>
            <person name="Lavire C."/>
            <person name="Marechal J."/>
            <person name="Martinez M."/>
            <person name="Mastronunzio J.E."/>
            <person name="Mullin B.C."/>
            <person name="Niemann J."/>
            <person name="Pujic P."/>
            <person name="Rawnsley T."/>
            <person name="Rouy Z."/>
            <person name="Schenowitz C."/>
            <person name="Sellstedt A."/>
            <person name="Tavares F."/>
            <person name="Tomkins J.P."/>
            <person name="Vallenet D."/>
            <person name="Valverde C."/>
            <person name="Wall L.G."/>
            <person name="Wang Y."/>
            <person name="Medigue C."/>
            <person name="Benson D.R."/>
        </authorList>
    </citation>
    <scope>NUCLEOTIDE SEQUENCE [LARGE SCALE GENOMIC DNA]</scope>
    <source>
        <strain evidence="2">DSM 45986 / CECT 9034 / ACN14a</strain>
    </source>
</reference>
<keyword evidence="2" id="KW-1185">Reference proteome</keyword>
<dbReference type="KEGG" id="fal:FRAAL2963"/>
<name>Q0RLJ7_FRAAA</name>
<dbReference type="RefSeq" id="WP_011604109.1">
    <property type="nucleotide sequence ID" value="NC_008278.1"/>
</dbReference>
<dbReference type="AlphaFoldDB" id="Q0RLJ7"/>
<protein>
    <recommendedName>
        <fullName evidence="3">WXG100 family type VII secretion target</fullName>
    </recommendedName>
</protein>
<dbReference type="Proteomes" id="UP000000657">
    <property type="component" value="Chromosome"/>
</dbReference>
<gene>
    <name evidence="1" type="ordered locus">FRAAL2963</name>
</gene>